<keyword evidence="1" id="KW-0472">Membrane</keyword>
<evidence type="ECO:0000313" key="5">
    <source>
        <dbReference type="Proteomes" id="UP000509548"/>
    </source>
</evidence>
<proteinExistence type="predicted"/>
<dbReference type="EMBL" id="CP015959">
    <property type="protein sequence ID" value="QLB65145.1"/>
    <property type="molecule type" value="Genomic_DNA"/>
</dbReference>
<evidence type="ECO:0000259" key="2">
    <source>
        <dbReference type="Pfam" id="PF09850"/>
    </source>
</evidence>
<feature type="domain" description="Type IV / VI secretion system DotU" evidence="2">
    <location>
        <begin position="19"/>
        <end position="214"/>
    </location>
</feature>
<reference evidence="4 5" key="1">
    <citation type="journal article" date="2014" name="Genome Announc.">
        <title>Draft Genome Sequence of the Haloacid-Degrading Burkholderia caribensis Strain MBA4.</title>
        <authorList>
            <person name="Pan Y."/>
            <person name="Kong K.F."/>
            <person name="Tsang J.S."/>
        </authorList>
    </citation>
    <scope>NUCLEOTIDE SEQUENCE [LARGE SCALE GENOMIC DNA]</scope>
    <source>
        <strain evidence="4 5">852011</strain>
    </source>
</reference>
<reference evidence="3 6" key="3">
    <citation type="submission" date="2024-01" db="EMBL/GenBank/DDBJ databases">
        <title>The diversity of rhizobia nodulating Mimosa spp. in eleven states of Brazil covering several biomes is determined by host plant, location, and edaphic factors.</title>
        <authorList>
            <person name="Rouws L."/>
            <person name="Barauna A."/>
            <person name="Beukes C."/>
            <person name="De Faria S.M."/>
            <person name="Gross E."/>
            <person name="Dos Reis Junior F.B."/>
            <person name="Simon M."/>
            <person name="Maluk M."/>
            <person name="Odee D.W."/>
            <person name="Kenicer G."/>
            <person name="Young J.P.W."/>
            <person name="Reis V.M."/>
            <person name="Zilli J."/>
            <person name="James E.K."/>
        </authorList>
    </citation>
    <scope>NUCLEOTIDE SEQUENCE [LARGE SCALE GENOMIC DNA]</scope>
    <source>
        <strain evidence="3 6">JHI1651</strain>
    </source>
</reference>
<name>A0A9Q6WNE2_9BURK</name>
<gene>
    <name evidence="4" type="ORF">A9O66_22370</name>
    <name evidence="3" type="ORF">VOI32_23490</name>
</gene>
<dbReference type="PANTHER" id="PTHR38033:SF1">
    <property type="entry name" value="DOTU FAMILY TYPE IV_VI SECRETION SYSTEM PROTEIN"/>
    <property type="match status" value="1"/>
</dbReference>
<dbReference type="Pfam" id="PF09850">
    <property type="entry name" value="DotU"/>
    <property type="match status" value="1"/>
</dbReference>
<reference evidence="4" key="2">
    <citation type="submission" date="2016-06" db="EMBL/GenBank/DDBJ databases">
        <authorList>
            <person name="Huang P."/>
            <person name="Jiang X."/>
            <person name="Liu X."/>
        </authorList>
    </citation>
    <scope>NUCLEOTIDE SEQUENCE</scope>
    <source>
        <strain evidence="4">852011</strain>
    </source>
</reference>
<dbReference type="Proteomes" id="UP001462961">
    <property type="component" value="Unassembled WGS sequence"/>
</dbReference>
<evidence type="ECO:0000256" key="1">
    <source>
        <dbReference type="SAM" id="Phobius"/>
    </source>
</evidence>
<dbReference type="InterPro" id="IPR017732">
    <property type="entry name" value="T4/T6SS_DotU"/>
</dbReference>
<dbReference type="AlphaFoldDB" id="A0A9Q6WNE2"/>
<organism evidence="4 5">
    <name type="scientific">Paraburkholderia caribensis</name>
    <dbReference type="NCBI Taxonomy" id="75105"/>
    <lineage>
        <taxon>Bacteria</taxon>
        <taxon>Pseudomonadati</taxon>
        <taxon>Pseudomonadota</taxon>
        <taxon>Betaproteobacteria</taxon>
        <taxon>Burkholderiales</taxon>
        <taxon>Burkholderiaceae</taxon>
        <taxon>Paraburkholderia</taxon>
    </lineage>
</organism>
<keyword evidence="1" id="KW-0812">Transmembrane</keyword>
<dbReference type="EMBL" id="JAYLVJ010000031">
    <property type="protein sequence ID" value="MEO1756887.1"/>
    <property type="molecule type" value="Genomic_DNA"/>
</dbReference>
<evidence type="ECO:0000313" key="6">
    <source>
        <dbReference type="Proteomes" id="UP001462961"/>
    </source>
</evidence>
<dbReference type="Proteomes" id="UP000509548">
    <property type="component" value="Chromosome 2"/>
</dbReference>
<evidence type="ECO:0000313" key="4">
    <source>
        <dbReference type="EMBL" id="QLB65145.1"/>
    </source>
</evidence>
<dbReference type="NCBIfam" id="TIGR03349">
    <property type="entry name" value="IV_VI_DotU"/>
    <property type="match status" value="1"/>
</dbReference>
<sequence>MTNMIRSQTQADSHVLPVALRDTALLVAGLMQDGAPQVYDTFRATCKDQVGRLREQMRGEGHPADIVEDAAYAQCALLDEAALGHLVGSDRDHWEREPLQVAEFRSHDAGDELIRRIERRLSERQPSLTLLAIFNAVLSLGFHGRFALDGDEARFALIRSIDERLERGGWRRADPSTTTVVTTAPWSRPWYRRMKALAWVVAACLASGVVYLLLDRWLSAAIENLAR</sequence>
<dbReference type="RefSeq" id="WP_107202277.1">
    <property type="nucleotide sequence ID" value="NZ_CP015959.1"/>
</dbReference>
<feature type="transmembrane region" description="Helical" evidence="1">
    <location>
        <begin position="196"/>
        <end position="214"/>
    </location>
</feature>
<keyword evidence="6" id="KW-1185">Reference proteome</keyword>
<dbReference type="Gene3D" id="1.25.40.590">
    <property type="entry name" value="Type IV / VI secretion system, DotU"/>
    <property type="match status" value="1"/>
</dbReference>
<keyword evidence="1" id="KW-1133">Transmembrane helix</keyword>
<evidence type="ECO:0000313" key="3">
    <source>
        <dbReference type="EMBL" id="MEO1756887.1"/>
    </source>
</evidence>
<accession>A0A9Q6WNE2</accession>
<protein>
    <submittedName>
        <fullName evidence="4">DotU family type IV / VI secretion system protein</fullName>
    </submittedName>
    <submittedName>
        <fullName evidence="3">DotU family type IV/VI secretion system protein</fullName>
    </submittedName>
</protein>
<dbReference type="PANTHER" id="PTHR38033">
    <property type="entry name" value="MEMBRANE PROTEIN-RELATED"/>
    <property type="match status" value="1"/>
</dbReference>
<dbReference type="InterPro" id="IPR038522">
    <property type="entry name" value="T4/T6SS_DotU_sf"/>
</dbReference>